<dbReference type="GO" id="GO:0010387">
    <property type="term" value="P:COP9 signalosome assembly"/>
    <property type="evidence" value="ECO:0007669"/>
    <property type="project" value="InterPro"/>
</dbReference>
<evidence type="ECO:0000256" key="3">
    <source>
        <dbReference type="ARBA" id="ARBA00022490"/>
    </source>
</evidence>
<evidence type="ECO:0000256" key="1">
    <source>
        <dbReference type="ARBA" id="ARBA00004123"/>
    </source>
</evidence>
<dbReference type="GO" id="GO:0000338">
    <property type="term" value="P:protein deneddylation"/>
    <property type="evidence" value="ECO:0007669"/>
    <property type="project" value="InterPro"/>
</dbReference>
<evidence type="ECO:0000256" key="4">
    <source>
        <dbReference type="ARBA" id="ARBA00022790"/>
    </source>
</evidence>
<evidence type="ECO:0000256" key="6">
    <source>
        <dbReference type="SAM" id="MobiDB-lite"/>
    </source>
</evidence>
<dbReference type="EMBL" id="JARKIB010000023">
    <property type="protein sequence ID" value="KAJ7766780.1"/>
    <property type="molecule type" value="Genomic_DNA"/>
</dbReference>
<reference evidence="8" key="1">
    <citation type="submission" date="2023-03" db="EMBL/GenBank/DDBJ databases">
        <title>Massive genome expansion in bonnet fungi (Mycena s.s.) driven by repeated elements and novel gene families across ecological guilds.</title>
        <authorList>
            <consortium name="Lawrence Berkeley National Laboratory"/>
            <person name="Harder C.B."/>
            <person name="Miyauchi S."/>
            <person name="Viragh M."/>
            <person name="Kuo A."/>
            <person name="Thoen E."/>
            <person name="Andreopoulos B."/>
            <person name="Lu D."/>
            <person name="Skrede I."/>
            <person name="Drula E."/>
            <person name="Henrissat B."/>
            <person name="Morin E."/>
            <person name="Kohler A."/>
            <person name="Barry K."/>
            <person name="LaButti K."/>
            <person name="Morin E."/>
            <person name="Salamov A."/>
            <person name="Lipzen A."/>
            <person name="Mereny Z."/>
            <person name="Hegedus B."/>
            <person name="Baldrian P."/>
            <person name="Stursova M."/>
            <person name="Weitz H."/>
            <person name="Taylor A."/>
            <person name="Grigoriev I.V."/>
            <person name="Nagy L.G."/>
            <person name="Martin F."/>
            <person name="Kauserud H."/>
        </authorList>
    </citation>
    <scope>NUCLEOTIDE SEQUENCE</scope>
    <source>
        <strain evidence="8">CBHHK182m</strain>
    </source>
</reference>
<dbReference type="AlphaFoldDB" id="A0AAD7JN18"/>
<dbReference type="Proteomes" id="UP001215598">
    <property type="component" value="Unassembled WGS sequence"/>
</dbReference>
<accession>A0AAD7JN18</accession>
<comment type="caution">
    <text evidence="8">The sequence shown here is derived from an EMBL/GenBank/DDBJ whole genome shotgun (WGS) entry which is preliminary data.</text>
</comment>
<name>A0AAD7JN18_9AGAR</name>
<feature type="domain" description="CSN8/PSMD8/EIF3K" evidence="7">
    <location>
        <begin position="96"/>
        <end position="242"/>
    </location>
</feature>
<evidence type="ECO:0000256" key="5">
    <source>
        <dbReference type="ARBA" id="ARBA00023242"/>
    </source>
</evidence>
<evidence type="ECO:0000313" key="9">
    <source>
        <dbReference type="Proteomes" id="UP001215598"/>
    </source>
</evidence>
<keyword evidence="3" id="KW-0963">Cytoplasm</keyword>
<proteinExistence type="predicted"/>
<keyword evidence="9" id="KW-1185">Reference proteome</keyword>
<organism evidence="8 9">
    <name type="scientific">Mycena metata</name>
    <dbReference type="NCBI Taxonomy" id="1033252"/>
    <lineage>
        <taxon>Eukaryota</taxon>
        <taxon>Fungi</taxon>
        <taxon>Dikarya</taxon>
        <taxon>Basidiomycota</taxon>
        <taxon>Agaricomycotina</taxon>
        <taxon>Agaricomycetes</taxon>
        <taxon>Agaricomycetidae</taxon>
        <taxon>Agaricales</taxon>
        <taxon>Marasmiineae</taxon>
        <taxon>Mycenaceae</taxon>
        <taxon>Mycena</taxon>
    </lineage>
</organism>
<gene>
    <name evidence="8" type="ORF">B0H16DRAFT_1522456</name>
</gene>
<evidence type="ECO:0000256" key="2">
    <source>
        <dbReference type="ARBA" id="ARBA00004496"/>
    </source>
</evidence>
<comment type="subcellular location">
    <subcellularLocation>
        <location evidence="2">Cytoplasm</location>
    </subcellularLocation>
    <subcellularLocation>
        <location evidence="1">Nucleus</location>
    </subcellularLocation>
</comment>
<dbReference type="PANTHER" id="PTHR13339">
    <property type="entry name" value="COP9 SIGNALOSOME COMPLEX SUBUNIT 8"/>
    <property type="match status" value="1"/>
</dbReference>
<evidence type="ECO:0000313" key="8">
    <source>
        <dbReference type="EMBL" id="KAJ7766780.1"/>
    </source>
</evidence>
<dbReference type="InterPro" id="IPR033205">
    <property type="entry name" value="COP9_CSN8"/>
</dbReference>
<dbReference type="GO" id="GO:0005737">
    <property type="term" value="C:cytoplasm"/>
    <property type="evidence" value="ECO:0007669"/>
    <property type="project" value="UniProtKB-SubCell"/>
</dbReference>
<dbReference type="Gene3D" id="1.25.40.990">
    <property type="match status" value="1"/>
</dbReference>
<keyword evidence="5" id="KW-0539">Nucleus</keyword>
<dbReference type="InterPro" id="IPR033464">
    <property type="entry name" value="CSN8_PSD8_EIF3K"/>
</dbReference>
<sequence length="271" mass="28619">MSTAGPPTPPPSSATEIQDAARTVVPPIPAASSSASASTSAPPPAPASTVRQDDFTRLFPQLGSLATEHSFAQLIKVAEANDVASDSERQPTRLLLTAPLVLAYLIQDNLPPARFALARLPNNLGSMPLSRQLFGLLASTSERKYNNVYVRAQGLQQLVGQADFLDASLGAVLGTMLEAFLNAFRDRTFRLLQKAYTTLPLALAQTYLGLPAEEVLSVAAANGWAYDNATQVLTPAALPQKTSKTGSASFAPFSSLATFDFVANSVAKLET</sequence>
<keyword evidence="4" id="KW-0736">Signalosome</keyword>
<dbReference type="GO" id="GO:0008180">
    <property type="term" value="C:COP9 signalosome"/>
    <property type="evidence" value="ECO:0007669"/>
    <property type="project" value="UniProtKB-KW"/>
</dbReference>
<dbReference type="Pfam" id="PF10075">
    <property type="entry name" value="CSN8_PSD8_EIF3K"/>
    <property type="match status" value="1"/>
</dbReference>
<evidence type="ECO:0000259" key="7">
    <source>
        <dbReference type="Pfam" id="PF10075"/>
    </source>
</evidence>
<feature type="compositionally biased region" description="Low complexity" evidence="6">
    <location>
        <begin position="30"/>
        <end position="40"/>
    </location>
</feature>
<protein>
    <submittedName>
        <fullName evidence="8">COP9 signalosome</fullName>
    </submittedName>
</protein>
<dbReference type="PANTHER" id="PTHR13339:SF0">
    <property type="entry name" value="COP9 SIGNALOSOME COMPLEX SUBUNIT 8"/>
    <property type="match status" value="1"/>
</dbReference>
<feature type="compositionally biased region" description="Pro residues" evidence="6">
    <location>
        <begin position="1"/>
        <end position="12"/>
    </location>
</feature>
<feature type="region of interest" description="Disordered" evidence="6">
    <location>
        <begin position="1"/>
        <end position="50"/>
    </location>
</feature>